<feature type="compositionally biased region" description="Polar residues" evidence="1">
    <location>
        <begin position="102"/>
        <end position="119"/>
    </location>
</feature>
<accession>A0AAW2IYG3</accession>
<dbReference type="EMBL" id="JACGWJ010000925">
    <property type="protein sequence ID" value="KAL0286762.1"/>
    <property type="molecule type" value="Genomic_DNA"/>
</dbReference>
<dbReference type="Pfam" id="PF13960">
    <property type="entry name" value="DUF4218"/>
    <property type="match status" value="1"/>
</dbReference>
<reference evidence="3" key="2">
    <citation type="journal article" date="2024" name="Plant">
        <title>Genomic evolution and insights into agronomic trait innovations of Sesamum species.</title>
        <authorList>
            <person name="Miao H."/>
            <person name="Wang L."/>
            <person name="Qu L."/>
            <person name="Liu H."/>
            <person name="Sun Y."/>
            <person name="Le M."/>
            <person name="Wang Q."/>
            <person name="Wei S."/>
            <person name="Zheng Y."/>
            <person name="Lin W."/>
            <person name="Duan Y."/>
            <person name="Cao H."/>
            <person name="Xiong S."/>
            <person name="Wang X."/>
            <person name="Wei L."/>
            <person name="Li C."/>
            <person name="Ma Q."/>
            <person name="Ju M."/>
            <person name="Zhao R."/>
            <person name="Li G."/>
            <person name="Mu C."/>
            <person name="Tian Q."/>
            <person name="Mei H."/>
            <person name="Zhang T."/>
            <person name="Gao T."/>
            <person name="Zhang H."/>
        </authorList>
    </citation>
    <scope>NUCLEOTIDE SEQUENCE</scope>
    <source>
        <strain evidence="3">G02</strain>
    </source>
</reference>
<proteinExistence type="predicted"/>
<comment type="caution">
    <text evidence="3">The sequence shown here is derived from an EMBL/GenBank/DDBJ whole genome shotgun (WGS) entry which is preliminary data.</text>
</comment>
<evidence type="ECO:0000256" key="1">
    <source>
        <dbReference type="SAM" id="MobiDB-lite"/>
    </source>
</evidence>
<dbReference type="InterPro" id="IPR025452">
    <property type="entry name" value="DUF4218"/>
</dbReference>
<feature type="compositionally biased region" description="Basic residues" evidence="1">
    <location>
        <begin position="121"/>
        <end position="130"/>
    </location>
</feature>
<evidence type="ECO:0000259" key="2">
    <source>
        <dbReference type="Pfam" id="PF13960"/>
    </source>
</evidence>
<dbReference type="PANTHER" id="PTHR48258">
    <property type="entry name" value="DUF4218 DOMAIN-CONTAINING PROTEIN-RELATED"/>
    <property type="match status" value="1"/>
</dbReference>
<feature type="region of interest" description="Disordered" evidence="1">
    <location>
        <begin position="92"/>
        <end position="130"/>
    </location>
</feature>
<reference evidence="3" key="1">
    <citation type="submission" date="2020-06" db="EMBL/GenBank/DDBJ databases">
        <authorList>
            <person name="Li T."/>
            <person name="Hu X."/>
            <person name="Zhang T."/>
            <person name="Song X."/>
            <person name="Zhang H."/>
            <person name="Dai N."/>
            <person name="Sheng W."/>
            <person name="Hou X."/>
            <person name="Wei L."/>
        </authorList>
    </citation>
    <scope>NUCLEOTIDE SEQUENCE</scope>
    <source>
        <strain evidence="3">G02</strain>
        <tissue evidence="3">Leaf</tissue>
    </source>
</reference>
<feature type="domain" description="DUF4218" evidence="2">
    <location>
        <begin position="29"/>
        <end position="96"/>
    </location>
</feature>
<organism evidence="3">
    <name type="scientific">Sesamum radiatum</name>
    <name type="common">Black benniseed</name>
    <dbReference type="NCBI Taxonomy" id="300843"/>
    <lineage>
        <taxon>Eukaryota</taxon>
        <taxon>Viridiplantae</taxon>
        <taxon>Streptophyta</taxon>
        <taxon>Embryophyta</taxon>
        <taxon>Tracheophyta</taxon>
        <taxon>Spermatophyta</taxon>
        <taxon>Magnoliopsida</taxon>
        <taxon>eudicotyledons</taxon>
        <taxon>Gunneridae</taxon>
        <taxon>Pentapetalae</taxon>
        <taxon>asterids</taxon>
        <taxon>lamiids</taxon>
        <taxon>Lamiales</taxon>
        <taxon>Pedaliaceae</taxon>
        <taxon>Sesamum</taxon>
    </lineage>
</organism>
<dbReference type="AlphaFoldDB" id="A0AAW2IYG3"/>
<protein>
    <recommendedName>
        <fullName evidence="2">DUF4218 domain-containing protein</fullName>
    </recommendedName>
</protein>
<name>A0AAW2IYG3_SESRA</name>
<gene>
    <name evidence="3" type="ORF">Sradi_7139600</name>
</gene>
<sequence>MSWKTVLSSSCATSRRYVRQLFSTQWGPYEAHVGRPVQYRWMYPFERFLLELKKVKNEEHVEASIVEVYIVQEICVFTSQYFESDVHSKRSLPRRNDECTSSDDGIQASNFNCPGTATGATKKRWLSGPK</sequence>
<dbReference type="PANTHER" id="PTHR48258:SF3">
    <property type="entry name" value="FK506-BINDING PROTEIN 4-LIKE ISOFORM X1"/>
    <property type="match status" value="1"/>
</dbReference>
<evidence type="ECO:0000313" key="3">
    <source>
        <dbReference type="EMBL" id="KAL0286762.1"/>
    </source>
</evidence>